<evidence type="ECO:0000313" key="2">
    <source>
        <dbReference type="Proteomes" id="UP000259328"/>
    </source>
</evidence>
<name>A0A3B0PCY4_MYCSY</name>
<feature type="non-terminal residue" evidence="1">
    <location>
        <position position="66"/>
    </location>
</feature>
<protein>
    <submittedName>
        <fullName evidence="1">Uncharacterized protein</fullName>
    </submittedName>
</protein>
<dbReference type="AlphaFoldDB" id="A0A3B0PCY4"/>
<sequence>MPYDPQNGLFKLTSNKVRRENGELYVNIPEGSVLTTAQFSELKRIEREFNENVNNFIVKRFSSNGW</sequence>
<reference evidence="2" key="1">
    <citation type="submission" date="2018-06" db="EMBL/GenBank/DDBJ databases">
        <authorList>
            <consortium name="Pathogen Informatics"/>
        </authorList>
    </citation>
    <scope>NUCLEOTIDE SEQUENCE [LARGE SCALE GENOMIC DNA]</scope>
    <source>
        <strain evidence="2">NCTC10124</strain>
    </source>
</reference>
<dbReference type="EMBL" id="LS991953">
    <property type="protein sequence ID" value="SYV92675.1"/>
    <property type="molecule type" value="Genomic_DNA"/>
</dbReference>
<proteinExistence type="predicted"/>
<gene>
    <name evidence="1" type="ORF">NCTC10124_00402</name>
</gene>
<evidence type="ECO:0000313" key="1">
    <source>
        <dbReference type="EMBL" id="SYV92675.1"/>
    </source>
</evidence>
<organism evidence="1 2">
    <name type="scientific">Mycoplasmopsis synoviae</name>
    <name type="common">Mycoplasma synoviae</name>
    <dbReference type="NCBI Taxonomy" id="2109"/>
    <lineage>
        <taxon>Bacteria</taxon>
        <taxon>Bacillati</taxon>
        <taxon>Mycoplasmatota</taxon>
        <taxon>Mycoplasmoidales</taxon>
        <taxon>Metamycoplasmataceae</taxon>
        <taxon>Mycoplasmopsis</taxon>
    </lineage>
</organism>
<accession>A0A3B0PCY4</accession>
<dbReference type="Proteomes" id="UP000259328">
    <property type="component" value="Chromosome"/>
</dbReference>